<gene>
    <name evidence="1" type="ORF">PGLA1383_LOCUS6379</name>
</gene>
<comment type="caution">
    <text evidence="1">The sequence shown here is derived from an EMBL/GenBank/DDBJ whole genome shotgun (WGS) entry which is preliminary data.</text>
</comment>
<dbReference type="Proteomes" id="UP000654075">
    <property type="component" value="Unassembled WGS sequence"/>
</dbReference>
<feature type="non-terminal residue" evidence="1">
    <location>
        <position position="1"/>
    </location>
</feature>
<evidence type="ECO:0000313" key="2">
    <source>
        <dbReference type="Proteomes" id="UP000654075"/>
    </source>
</evidence>
<protein>
    <submittedName>
        <fullName evidence="1">Uncharacterized protein</fullName>
    </submittedName>
</protein>
<proteinExistence type="predicted"/>
<organism evidence="1 2">
    <name type="scientific">Polarella glacialis</name>
    <name type="common">Dinoflagellate</name>
    <dbReference type="NCBI Taxonomy" id="89957"/>
    <lineage>
        <taxon>Eukaryota</taxon>
        <taxon>Sar</taxon>
        <taxon>Alveolata</taxon>
        <taxon>Dinophyceae</taxon>
        <taxon>Suessiales</taxon>
        <taxon>Suessiaceae</taxon>
        <taxon>Polarella</taxon>
    </lineage>
</organism>
<feature type="non-terminal residue" evidence="1">
    <location>
        <position position="100"/>
    </location>
</feature>
<dbReference type="EMBL" id="CAJNNV010002647">
    <property type="protein sequence ID" value="CAE8587542.1"/>
    <property type="molecule type" value="Genomic_DNA"/>
</dbReference>
<sequence>QPARCDDCDVKLPGAVPELLEKVWPMAERKPSVAFGRVEVRQTDEEAAAGKWDADKDEEGYVACNRAGVHEALQCTNTLAGTRVGMLNIPHTFGVEEEDA</sequence>
<keyword evidence="2" id="KW-1185">Reference proteome</keyword>
<name>A0A813DPH6_POLGL</name>
<evidence type="ECO:0000313" key="1">
    <source>
        <dbReference type="EMBL" id="CAE8587542.1"/>
    </source>
</evidence>
<dbReference type="AlphaFoldDB" id="A0A813DPH6"/>
<accession>A0A813DPH6</accession>
<reference evidence="1" key="1">
    <citation type="submission" date="2021-02" db="EMBL/GenBank/DDBJ databases">
        <authorList>
            <person name="Dougan E. K."/>
            <person name="Rhodes N."/>
            <person name="Thang M."/>
            <person name="Chan C."/>
        </authorList>
    </citation>
    <scope>NUCLEOTIDE SEQUENCE</scope>
</reference>